<evidence type="ECO:0000256" key="5">
    <source>
        <dbReference type="ARBA" id="ARBA00022989"/>
    </source>
</evidence>
<evidence type="ECO:0000256" key="4">
    <source>
        <dbReference type="ARBA" id="ARBA00022692"/>
    </source>
</evidence>
<name>A0ABQ5KQ17_9EUKA</name>
<keyword evidence="6" id="KW-0472">Membrane</keyword>
<dbReference type="PANTHER" id="PTHR33362:SF3">
    <property type="entry name" value="SIALIC ACID TRAP TRANSPORTER PERMEASE PROTEIN SIAT"/>
    <property type="match status" value="1"/>
</dbReference>
<organism evidence="8 9">
    <name type="scientific">Aduncisulcus paluster</name>
    <dbReference type="NCBI Taxonomy" id="2918883"/>
    <lineage>
        <taxon>Eukaryota</taxon>
        <taxon>Metamonada</taxon>
        <taxon>Carpediemonas-like organisms</taxon>
        <taxon>Aduncisulcus</taxon>
    </lineage>
</organism>
<keyword evidence="9" id="KW-1185">Reference proteome</keyword>
<dbReference type="InterPro" id="IPR010656">
    <property type="entry name" value="DctM"/>
</dbReference>
<dbReference type="Pfam" id="PF06808">
    <property type="entry name" value="DctM"/>
    <property type="match status" value="1"/>
</dbReference>
<evidence type="ECO:0000256" key="1">
    <source>
        <dbReference type="ARBA" id="ARBA00004429"/>
    </source>
</evidence>
<evidence type="ECO:0000313" key="8">
    <source>
        <dbReference type="EMBL" id="GKT33658.1"/>
    </source>
</evidence>
<keyword evidence="2" id="KW-1003">Cell membrane</keyword>
<keyword evidence="4" id="KW-0812">Transmembrane</keyword>
<protein>
    <submittedName>
        <fullName evidence="8">TRAP transporter large permease</fullName>
    </submittedName>
</protein>
<evidence type="ECO:0000256" key="2">
    <source>
        <dbReference type="ARBA" id="ARBA00022475"/>
    </source>
</evidence>
<keyword evidence="3" id="KW-0997">Cell inner membrane</keyword>
<keyword evidence="5" id="KW-1133">Transmembrane helix</keyword>
<sequence length="65" mass="6434">MSAGGVTSRLVNFAQALVGSFTGGLAQVVAVSATTAAIGSTMVDEMEKKGYRRELATGIVAAGGT</sequence>
<comment type="caution">
    <text evidence="8">The sequence shown here is derived from an EMBL/GenBank/DDBJ whole genome shotgun (WGS) entry which is preliminary data.</text>
</comment>
<dbReference type="Proteomes" id="UP001057375">
    <property type="component" value="Unassembled WGS sequence"/>
</dbReference>
<comment type="subcellular location">
    <subcellularLocation>
        <location evidence="1">Cell inner membrane</location>
        <topology evidence="1">Multi-pass membrane protein</topology>
    </subcellularLocation>
</comment>
<accession>A0ABQ5KQ17</accession>
<evidence type="ECO:0000259" key="7">
    <source>
        <dbReference type="Pfam" id="PF06808"/>
    </source>
</evidence>
<gene>
    <name evidence="8" type="ORF">ADUPG1_002578</name>
</gene>
<dbReference type="EMBL" id="BQXS01003061">
    <property type="protein sequence ID" value="GKT33658.1"/>
    <property type="molecule type" value="Genomic_DNA"/>
</dbReference>
<evidence type="ECO:0000313" key="9">
    <source>
        <dbReference type="Proteomes" id="UP001057375"/>
    </source>
</evidence>
<evidence type="ECO:0000256" key="6">
    <source>
        <dbReference type="ARBA" id="ARBA00023136"/>
    </source>
</evidence>
<feature type="domain" description="TRAP C4-dicarboxylate transport system permease DctM subunit" evidence="7">
    <location>
        <begin position="1"/>
        <end position="65"/>
    </location>
</feature>
<feature type="non-terminal residue" evidence="8">
    <location>
        <position position="65"/>
    </location>
</feature>
<dbReference type="InterPro" id="IPR004681">
    <property type="entry name" value="TRAP_DctM"/>
</dbReference>
<proteinExistence type="predicted"/>
<dbReference type="PANTHER" id="PTHR33362">
    <property type="entry name" value="SIALIC ACID TRAP TRANSPORTER PERMEASE PROTEIN SIAT-RELATED"/>
    <property type="match status" value="1"/>
</dbReference>
<reference evidence="8" key="1">
    <citation type="submission" date="2022-03" db="EMBL/GenBank/DDBJ databases">
        <title>Draft genome sequence of Aduncisulcus paluster, a free-living microaerophilic Fornicata.</title>
        <authorList>
            <person name="Yuyama I."/>
            <person name="Kume K."/>
            <person name="Tamura T."/>
            <person name="Inagaki Y."/>
            <person name="Hashimoto T."/>
        </authorList>
    </citation>
    <scope>NUCLEOTIDE SEQUENCE</scope>
    <source>
        <strain evidence="8">NY0171</strain>
    </source>
</reference>
<evidence type="ECO:0000256" key="3">
    <source>
        <dbReference type="ARBA" id="ARBA00022519"/>
    </source>
</evidence>